<evidence type="ECO:0008006" key="3">
    <source>
        <dbReference type="Google" id="ProtNLM"/>
    </source>
</evidence>
<dbReference type="SUPFAM" id="SSF109998">
    <property type="entry name" value="Triger factor/SurA peptide-binding domain-like"/>
    <property type="match status" value="1"/>
</dbReference>
<evidence type="ECO:0000313" key="2">
    <source>
        <dbReference type="Proteomes" id="UP000034676"/>
    </source>
</evidence>
<sequence>MKKINQKIFLIIALLVLIPLVAAFVSSKNNKTKLENKTFDPRVYIAVVNDEGIKREDYKKRQGQRSYFKKWLIEHNTTSTVLTKSVLETMIEETLSLKFAQENNLIPSQKEVERKYFAAVKSVGTEEQYLTRIKDLQGQNKDNILKQMEFEIIQTKIEKKTKMPYSVWIKEQKIKAEIEKYD</sequence>
<organism evidence="1 2">
    <name type="scientific">Candidatus Woesebacteria bacterium GW2011_GWA1_41_13b</name>
    <dbReference type="NCBI Taxonomy" id="1618555"/>
    <lineage>
        <taxon>Bacteria</taxon>
        <taxon>Candidatus Woeseibacteriota</taxon>
    </lineage>
</organism>
<dbReference type="InterPro" id="IPR027304">
    <property type="entry name" value="Trigger_fact/SurA_dom_sf"/>
</dbReference>
<dbReference type="Proteomes" id="UP000034676">
    <property type="component" value="Unassembled WGS sequence"/>
</dbReference>
<dbReference type="AlphaFoldDB" id="A0A0G0X552"/>
<comment type="caution">
    <text evidence="1">The sequence shown here is derived from an EMBL/GenBank/DDBJ whole genome shotgun (WGS) entry which is preliminary data.</text>
</comment>
<accession>A0A0G0X552</accession>
<dbReference type="EMBL" id="LCAO01000007">
    <property type="protein sequence ID" value="KKR91785.1"/>
    <property type="molecule type" value="Genomic_DNA"/>
</dbReference>
<reference evidence="1 2" key="1">
    <citation type="journal article" date="2015" name="Nature">
        <title>rRNA introns, odd ribosomes, and small enigmatic genomes across a large radiation of phyla.</title>
        <authorList>
            <person name="Brown C.T."/>
            <person name="Hug L.A."/>
            <person name="Thomas B.C."/>
            <person name="Sharon I."/>
            <person name="Castelle C.J."/>
            <person name="Singh A."/>
            <person name="Wilkins M.J."/>
            <person name="Williams K.H."/>
            <person name="Banfield J.F."/>
        </authorList>
    </citation>
    <scope>NUCLEOTIDE SEQUENCE [LARGE SCALE GENOMIC DNA]</scope>
</reference>
<evidence type="ECO:0000313" key="1">
    <source>
        <dbReference type="EMBL" id="KKR91785.1"/>
    </source>
</evidence>
<protein>
    <recommendedName>
        <fullName evidence="3">PpiC-type peptidyl-prolyl cis-trans isomerase</fullName>
    </recommendedName>
</protein>
<name>A0A0G0X552_9BACT</name>
<dbReference type="Pfam" id="PF13624">
    <property type="entry name" value="SurA_N_3"/>
    <property type="match status" value="1"/>
</dbReference>
<proteinExistence type="predicted"/>
<gene>
    <name evidence="1" type="ORF">UU42_C0007G0002</name>
</gene>
<dbReference type="Gene3D" id="1.10.4030.10">
    <property type="entry name" value="Porin chaperone SurA, peptide-binding domain"/>
    <property type="match status" value="1"/>
</dbReference>